<dbReference type="EMBL" id="JADEVV010000057">
    <property type="protein sequence ID" value="MBE9255284.1"/>
    <property type="molecule type" value="Genomic_DNA"/>
</dbReference>
<protein>
    <submittedName>
        <fullName evidence="1">Type II toxin-antitoxin system HicB family antitoxin</fullName>
    </submittedName>
</protein>
<dbReference type="Pfam" id="PF05534">
    <property type="entry name" value="HicB"/>
    <property type="match status" value="1"/>
</dbReference>
<name>A0ABR9VVA4_9SYNC</name>
<evidence type="ECO:0000313" key="1">
    <source>
        <dbReference type="EMBL" id="MBE9255284.1"/>
    </source>
</evidence>
<gene>
    <name evidence="1" type="ORF">IQ217_15865</name>
</gene>
<evidence type="ECO:0000313" key="2">
    <source>
        <dbReference type="Proteomes" id="UP000658720"/>
    </source>
</evidence>
<dbReference type="InterPro" id="IPR008651">
    <property type="entry name" value="Uncharacterised_HicB"/>
</dbReference>
<organism evidence="1 2">
    <name type="scientific">Synechocystis salina LEGE 00031</name>
    <dbReference type="NCBI Taxonomy" id="1828736"/>
    <lineage>
        <taxon>Bacteria</taxon>
        <taxon>Bacillati</taxon>
        <taxon>Cyanobacteriota</taxon>
        <taxon>Cyanophyceae</taxon>
        <taxon>Synechococcales</taxon>
        <taxon>Merismopediaceae</taxon>
        <taxon>Synechocystis</taxon>
    </lineage>
</organism>
<sequence length="115" mass="13130">MQTATYKGYTGKFELNLEENLISGLVIDIKDVITFHGQTIEEAINCFHKSVDDYLDFCQERGEEPEKPFSGKLPYRTTPEIHRKIYIAATKAGKSINAWMDEVLSTQLGHCPFKE</sequence>
<dbReference type="InterPro" id="IPR035069">
    <property type="entry name" value="TTHA1013/TTHA0281-like"/>
</dbReference>
<proteinExistence type="predicted"/>
<dbReference type="RefSeq" id="WP_194020694.1">
    <property type="nucleotide sequence ID" value="NZ_JADEVV010000057.1"/>
</dbReference>
<reference evidence="1 2" key="1">
    <citation type="submission" date="2020-10" db="EMBL/GenBank/DDBJ databases">
        <authorList>
            <person name="Castelo-Branco R."/>
            <person name="Eusebio N."/>
            <person name="Adriana R."/>
            <person name="Vieira A."/>
            <person name="Brugerolle De Fraissinette N."/>
            <person name="Rezende De Castro R."/>
            <person name="Schneider M.P."/>
            <person name="Vasconcelos V."/>
            <person name="Leao P.N."/>
        </authorList>
    </citation>
    <scope>NUCLEOTIDE SEQUENCE [LARGE SCALE GENOMIC DNA]</scope>
    <source>
        <strain evidence="1 2">LEGE 00031</strain>
    </source>
</reference>
<comment type="caution">
    <text evidence="1">The sequence shown here is derived from an EMBL/GenBank/DDBJ whole genome shotgun (WGS) entry which is preliminary data.</text>
</comment>
<keyword evidence="2" id="KW-1185">Reference proteome</keyword>
<dbReference type="Proteomes" id="UP000658720">
    <property type="component" value="Unassembled WGS sequence"/>
</dbReference>
<dbReference type="SUPFAM" id="SSF143100">
    <property type="entry name" value="TTHA1013/TTHA0281-like"/>
    <property type="match status" value="1"/>
</dbReference>
<accession>A0ABR9VVA4</accession>